<protein>
    <recommendedName>
        <fullName evidence="5">Porin subfamily protein</fullName>
    </recommendedName>
</protein>
<accession>A0A5C5XUS6</accession>
<evidence type="ECO:0000313" key="3">
    <source>
        <dbReference type="EMBL" id="TWT67066.1"/>
    </source>
</evidence>
<dbReference type="InterPro" id="IPR045748">
    <property type="entry name" value="DcaP"/>
</dbReference>
<dbReference type="Pfam" id="PF19577">
    <property type="entry name" value="DcaP"/>
    <property type="match status" value="1"/>
</dbReference>
<feature type="region of interest" description="Disordered" evidence="1">
    <location>
        <begin position="70"/>
        <end position="101"/>
    </location>
</feature>
<dbReference type="SUPFAM" id="SSF56935">
    <property type="entry name" value="Porins"/>
    <property type="match status" value="1"/>
</dbReference>
<feature type="signal peptide" evidence="2">
    <location>
        <begin position="1"/>
        <end position="34"/>
    </location>
</feature>
<dbReference type="OrthoDB" id="207797at2"/>
<evidence type="ECO:0008006" key="5">
    <source>
        <dbReference type="Google" id="ProtNLM"/>
    </source>
</evidence>
<feature type="compositionally biased region" description="Low complexity" evidence="1">
    <location>
        <begin position="73"/>
        <end position="100"/>
    </location>
</feature>
<dbReference type="AlphaFoldDB" id="A0A5C5XUS6"/>
<proteinExistence type="predicted"/>
<name>A0A5C5XUS6_9BACT</name>
<dbReference type="Proteomes" id="UP000318053">
    <property type="component" value="Unassembled WGS sequence"/>
</dbReference>
<reference evidence="3 4" key="1">
    <citation type="submission" date="2019-02" db="EMBL/GenBank/DDBJ databases">
        <title>Deep-cultivation of Planctomycetes and their phenomic and genomic characterization uncovers novel biology.</title>
        <authorList>
            <person name="Wiegand S."/>
            <person name="Jogler M."/>
            <person name="Boedeker C."/>
            <person name="Pinto D."/>
            <person name="Vollmers J."/>
            <person name="Rivas-Marin E."/>
            <person name="Kohn T."/>
            <person name="Peeters S.H."/>
            <person name="Heuer A."/>
            <person name="Rast P."/>
            <person name="Oberbeckmann S."/>
            <person name="Bunk B."/>
            <person name="Jeske O."/>
            <person name="Meyerdierks A."/>
            <person name="Storesund J.E."/>
            <person name="Kallscheuer N."/>
            <person name="Luecker S."/>
            <person name="Lage O.M."/>
            <person name="Pohl T."/>
            <person name="Merkel B.J."/>
            <person name="Hornburger P."/>
            <person name="Mueller R.-W."/>
            <person name="Bruemmer F."/>
            <person name="Labrenz M."/>
            <person name="Spormann A.M."/>
            <person name="Op Den Camp H."/>
            <person name="Overmann J."/>
            <person name="Amann R."/>
            <person name="Jetten M.S.M."/>
            <person name="Mascher T."/>
            <person name="Medema M.H."/>
            <person name="Devos D.P."/>
            <person name="Kaster A.-K."/>
            <person name="Ovreas L."/>
            <person name="Rohde M."/>
            <person name="Galperin M.Y."/>
            <person name="Jogler C."/>
        </authorList>
    </citation>
    <scope>NUCLEOTIDE SEQUENCE [LARGE SCALE GENOMIC DNA]</scope>
    <source>
        <strain evidence="3 4">CA85</strain>
    </source>
</reference>
<evidence type="ECO:0000256" key="2">
    <source>
        <dbReference type="SAM" id="SignalP"/>
    </source>
</evidence>
<organism evidence="3 4">
    <name type="scientific">Allorhodopirellula solitaria</name>
    <dbReference type="NCBI Taxonomy" id="2527987"/>
    <lineage>
        <taxon>Bacteria</taxon>
        <taxon>Pseudomonadati</taxon>
        <taxon>Planctomycetota</taxon>
        <taxon>Planctomycetia</taxon>
        <taxon>Pirellulales</taxon>
        <taxon>Pirellulaceae</taxon>
        <taxon>Allorhodopirellula</taxon>
    </lineage>
</organism>
<feature type="chain" id="PRO_5022955185" description="Porin subfamily protein" evidence="2">
    <location>
        <begin position="35"/>
        <end position="549"/>
    </location>
</feature>
<dbReference type="RefSeq" id="WP_146391023.1">
    <property type="nucleotide sequence ID" value="NZ_SJPK01000004.1"/>
</dbReference>
<gene>
    <name evidence="3" type="ORF">CA85_19120</name>
</gene>
<dbReference type="EMBL" id="SJPK01000004">
    <property type="protein sequence ID" value="TWT67066.1"/>
    <property type="molecule type" value="Genomic_DNA"/>
</dbReference>
<evidence type="ECO:0000313" key="4">
    <source>
        <dbReference type="Proteomes" id="UP000318053"/>
    </source>
</evidence>
<keyword evidence="2" id="KW-0732">Signal</keyword>
<comment type="caution">
    <text evidence="3">The sequence shown here is derived from an EMBL/GenBank/DDBJ whole genome shotgun (WGS) entry which is preliminary data.</text>
</comment>
<keyword evidence="4" id="KW-1185">Reference proteome</keyword>
<evidence type="ECO:0000256" key="1">
    <source>
        <dbReference type="SAM" id="MobiDB-lite"/>
    </source>
</evidence>
<sequence length="549" mass="59725" precursor="true">MDRDIVSRNGLKLKLLAVAALAGGASAICQPAMSQDVNQPVYVPSPLSDPAVTGSLNAHDYMYDDDGLLIIDSPGTTSPTATAPSATNSPSTTTSSLPLPVQDNRGQYGGAFPRTAAEYGPPGYVRRRQGGGPASPILVPSTNPVHADTGGQVDGDKKYVTAGSFPNSTKVPGSNISYRWGGLIHLDGMFTFDPMDSTDDFVTSSIPVPAERGQNANFTPRWSRLDFETHADTHFGDVKSYLQVDFFNGNTQGAFGSYPLRLRFAYVDIENWRFGQDASVFMDYDVFPNVIDYEGPGGIMLVRQSLIRYTLPVTQRFKIAVAAEQPFTDMTLVDNAGNSLDGTNIQDMPDFTGHLRYDNHYGHTQLAGIVRKLTYQPLVGEKLDATGYGINFTADVHPWACLMGVAPADANKCSPWEVALTKSRIIGQYAAGYGIARYVEDANGLGLDAAVDANGDLEALYANGWFAGYEHWWSPKWSSNFIYGENSNDSTSTQPDSTYAGSKYLAANVMWVPIANTYVGMEYLWGERENIDGQSARARRIQLGIQYAF</sequence>